<name>A0AAE0YCN6_9GAST</name>
<keyword evidence="2" id="KW-1185">Reference proteome</keyword>
<evidence type="ECO:0000313" key="1">
    <source>
        <dbReference type="EMBL" id="KAK3739341.1"/>
    </source>
</evidence>
<dbReference type="Proteomes" id="UP001283361">
    <property type="component" value="Unassembled WGS sequence"/>
</dbReference>
<dbReference type="AlphaFoldDB" id="A0AAE0YCN6"/>
<gene>
    <name evidence="1" type="ORF">RRG08_041662</name>
</gene>
<sequence>MDRNPLALLFRRQTLCTLMLDYWINFCTSDAGRLGKLKSLGHIIPETCKAIYETLAPQYLKVRNYSLTYDDDDDYDDDDGENFDFGYE</sequence>
<evidence type="ECO:0000313" key="2">
    <source>
        <dbReference type="Proteomes" id="UP001283361"/>
    </source>
</evidence>
<organism evidence="1 2">
    <name type="scientific">Elysia crispata</name>
    <name type="common">lettuce slug</name>
    <dbReference type="NCBI Taxonomy" id="231223"/>
    <lineage>
        <taxon>Eukaryota</taxon>
        <taxon>Metazoa</taxon>
        <taxon>Spiralia</taxon>
        <taxon>Lophotrochozoa</taxon>
        <taxon>Mollusca</taxon>
        <taxon>Gastropoda</taxon>
        <taxon>Heterobranchia</taxon>
        <taxon>Euthyneura</taxon>
        <taxon>Panpulmonata</taxon>
        <taxon>Sacoglossa</taxon>
        <taxon>Placobranchoidea</taxon>
        <taxon>Plakobranchidae</taxon>
        <taxon>Elysia</taxon>
    </lineage>
</organism>
<dbReference type="EMBL" id="JAWDGP010006539">
    <property type="protein sequence ID" value="KAK3739341.1"/>
    <property type="molecule type" value="Genomic_DNA"/>
</dbReference>
<reference evidence="1" key="1">
    <citation type="journal article" date="2023" name="G3 (Bethesda)">
        <title>A reference genome for the long-term kleptoplast-retaining sea slug Elysia crispata morphotype clarki.</title>
        <authorList>
            <person name="Eastman K.E."/>
            <person name="Pendleton A.L."/>
            <person name="Shaikh M.A."/>
            <person name="Suttiyut T."/>
            <person name="Ogas R."/>
            <person name="Tomko P."/>
            <person name="Gavelis G."/>
            <person name="Widhalm J.R."/>
            <person name="Wisecaver J.H."/>
        </authorList>
    </citation>
    <scope>NUCLEOTIDE SEQUENCE</scope>
    <source>
        <strain evidence="1">ECLA1</strain>
    </source>
</reference>
<proteinExistence type="predicted"/>
<accession>A0AAE0YCN6</accession>
<comment type="caution">
    <text evidence="1">The sequence shown here is derived from an EMBL/GenBank/DDBJ whole genome shotgun (WGS) entry which is preliminary data.</text>
</comment>
<protein>
    <submittedName>
        <fullName evidence="1">Uncharacterized protein</fullName>
    </submittedName>
</protein>